<evidence type="ECO:0000256" key="1">
    <source>
        <dbReference type="SAM" id="MobiDB-lite"/>
    </source>
</evidence>
<evidence type="ECO:0008006" key="4">
    <source>
        <dbReference type="Google" id="ProtNLM"/>
    </source>
</evidence>
<sequence>MKFAFVAKHRTIWPAAWLCDALGVSRSGFHAWLNRSPSARSRSDQELGGKVKGQLRRQRPHLWRTPGVA</sequence>
<accession>A0ABV4FUD7</accession>
<dbReference type="Proteomes" id="UP001565369">
    <property type="component" value="Unassembled WGS sequence"/>
</dbReference>
<feature type="region of interest" description="Disordered" evidence="1">
    <location>
        <begin position="38"/>
        <end position="69"/>
    </location>
</feature>
<feature type="compositionally biased region" description="Basic residues" evidence="1">
    <location>
        <begin position="53"/>
        <end position="62"/>
    </location>
</feature>
<protein>
    <recommendedName>
        <fullName evidence="4">Transposase</fullName>
    </recommendedName>
</protein>
<name>A0ABV4FUD7_9BRAD</name>
<proteinExistence type="predicted"/>
<evidence type="ECO:0000313" key="2">
    <source>
        <dbReference type="EMBL" id="MEY9455233.1"/>
    </source>
</evidence>
<evidence type="ECO:0000313" key="3">
    <source>
        <dbReference type="Proteomes" id="UP001565369"/>
    </source>
</evidence>
<reference evidence="2 3" key="1">
    <citation type="submission" date="2024-07" db="EMBL/GenBank/DDBJ databases">
        <title>Genomic Encyclopedia of Type Strains, Phase V (KMG-V): Genome sequencing to study the core and pangenomes of soil and plant-associated prokaryotes.</title>
        <authorList>
            <person name="Whitman W."/>
        </authorList>
    </citation>
    <scope>NUCLEOTIDE SEQUENCE [LARGE SCALE GENOMIC DNA]</scope>
    <source>
        <strain evidence="2 3">USDA 152</strain>
    </source>
</reference>
<keyword evidence="3" id="KW-1185">Reference proteome</keyword>
<comment type="caution">
    <text evidence="2">The sequence shown here is derived from an EMBL/GenBank/DDBJ whole genome shotgun (WGS) entry which is preliminary data.</text>
</comment>
<gene>
    <name evidence="2" type="ORF">ABIG07_004181</name>
</gene>
<dbReference type="EMBL" id="JBGBZJ010000003">
    <property type="protein sequence ID" value="MEY9455233.1"/>
    <property type="molecule type" value="Genomic_DNA"/>
</dbReference>
<organism evidence="2 3">
    <name type="scientific">Bradyrhizobium ottawaense</name>
    <dbReference type="NCBI Taxonomy" id="931866"/>
    <lineage>
        <taxon>Bacteria</taxon>
        <taxon>Pseudomonadati</taxon>
        <taxon>Pseudomonadota</taxon>
        <taxon>Alphaproteobacteria</taxon>
        <taxon>Hyphomicrobiales</taxon>
        <taxon>Nitrobacteraceae</taxon>
        <taxon>Bradyrhizobium</taxon>
    </lineage>
</organism>